<accession>A0A166PNA2</accession>
<feature type="compositionally biased region" description="Low complexity" evidence="14">
    <location>
        <begin position="946"/>
        <end position="957"/>
    </location>
</feature>
<dbReference type="InterPro" id="IPR008271">
    <property type="entry name" value="Ser/Thr_kinase_AS"/>
</dbReference>
<sequence>MDAATAADHHTAVPPAPRPDHPAHVNHHAHVNNNNNNNNINNNNNNTHSHTNHAPITVPVNAPQMQPRRRTMLTSTSGDWALGKTIGAGSMGKVKLARHVVTGEQVAIKIIPRYSTEEHRNPRDMERADRSKEVRTAREAAIVTLLHHPYVCGMRDVVRTNYHWYMLFEYVNGGQMLDYIISHGKLKEKQARKFARQVASALDYCHRNSIVHRDLKIENILISKTGDIKIIDFGLSNLFNPASKLKTFCGSLYFAAPELLQARQYTGPEVDIWSFGIVLYVLVCGKVPFDDQSMPQLHAKIKRGQTEYPSSLTPDCRHLISRMLVTDPPQRATLHEVMNHPWMSKGYTGPPENYLPIREPLQLPLDPQIIQLMTGFDFGPPETIAAQLTKVIESEEYQSAVRAYHNQTATSATASGISSIANDPKKKSVFDFYKRRNSTSKDALSTASVEAIPLGQDPLNAFNPLISVYYLVKEKRDRDRAAAAAAIVASEHGSAASMPGVPSLPRNPGEQPLRMASSTATAVPDLSVSAPSPIREPESARMKPTGYNVAGDREPSNVATRNRPRARTHGDDEGPMTAERFLQLHAQQQLRREPASTSQTPQSQPQPQPAQQPETPHRKENVAVGLLRRFSTRKKLRVQTQTQPLQVQQPDPIPSTPTSNPPQVNIQPAEEVAHPRRSFGVRRSTWRGRERTNSYQGNVPAQPELLSPRGPTHRTSARELTRSASVSSADQRIRQPIPENGVAPEGTTTSDSTPPAAQAPEIDRDATPTSIRRNQSTKTTSTALGNTTSISAGGSGALPRRAHTFRARSLGNARRESIQLRRSRRSEANAREADLPEEPSTDVEGPRHVGRRGVDANASGGSSDRRGRSTNGPESHSSTTNDELAKPVYLKGLFSVSTTSTKSFSFIRADIKRVLGELGVQYSDIKGGFSCRKVPSIDLVQSPQVPTATSPADTTASNGNNNQQGHKHRISFAGIRQERGENDGPELKHSRSMRRHQGPPDRSFITNSEGSEEYVAHAPATGATNTSAHAAETTTRIRDDKNGNMVLKFEVLIVKVPLFTLHGIQFKKISGGMWQYKEMAKKILDELKL</sequence>
<evidence type="ECO:0000256" key="3">
    <source>
        <dbReference type="ARBA" id="ARBA00012513"/>
    </source>
</evidence>
<dbReference type="PROSITE" id="PS00107">
    <property type="entry name" value="PROTEIN_KINASE_ATP"/>
    <property type="match status" value="1"/>
</dbReference>
<dbReference type="InterPro" id="IPR000719">
    <property type="entry name" value="Prot_kinase_dom"/>
</dbReference>
<dbReference type="OrthoDB" id="1928777at2759"/>
<feature type="domain" description="Protein kinase" evidence="15">
    <location>
        <begin position="80"/>
        <end position="343"/>
    </location>
</feature>
<keyword evidence="8 13" id="KW-0547">Nucleotide-binding</keyword>
<comment type="similarity">
    <text evidence="2">Belongs to the protein kinase superfamily. CAMK Ser/Thr protein kinase family. NIM1 subfamily.</text>
</comment>
<dbReference type="SMART" id="SM00220">
    <property type="entry name" value="S_TKc"/>
    <property type="match status" value="1"/>
</dbReference>
<feature type="compositionally biased region" description="Basic and acidic residues" evidence="14">
    <location>
        <begin position="813"/>
        <end position="834"/>
    </location>
</feature>
<dbReference type="GO" id="GO:0004674">
    <property type="term" value="F:protein serine/threonine kinase activity"/>
    <property type="evidence" value="ECO:0007669"/>
    <property type="project" value="UniProtKB-KW"/>
</dbReference>
<dbReference type="Pfam" id="PF00069">
    <property type="entry name" value="Pkinase"/>
    <property type="match status" value="1"/>
</dbReference>
<dbReference type="GO" id="GO:0005737">
    <property type="term" value="C:cytoplasm"/>
    <property type="evidence" value="ECO:0007669"/>
    <property type="project" value="UniProtKB-SubCell"/>
</dbReference>
<dbReference type="PROSITE" id="PS50011">
    <property type="entry name" value="PROTEIN_KINASE_DOM"/>
    <property type="match status" value="1"/>
</dbReference>
<dbReference type="SUPFAM" id="SSF103243">
    <property type="entry name" value="KA1-like"/>
    <property type="match status" value="1"/>
</dbReference>
<dbReference type="GO" id="GO:0005524">
    <property type="term" value="F:ATP binding"/>
    <property type="evidence" value="ECO:0007669"/>
    <property type="project" value="UniProtKB-UniRule"/>
</dbReference>
<dbReference type="Pfam" id="PF02149">
    <property type="entry name" value="KA1"/>
    <property type="match status" value="1"/>
</dbReference>
<dbReference type="InterPro" id="IPR017441">
    <property type="entry name" value="Protein_kinase_ATP_BS"/>
</dbReference>
<dbReference type="GO" id="GO:0035556">
    <property type="term" value="P:intracellular signal transduction"/>
    <property type="evidence" value="ECO:0007669"/>
    <property type="project" value="TreeGrafter"/>
</dbReference>
<keyword evidence="4" id="KW-0963">Cytoplasm</keyword>
<evidence type="ECO:0000259" key="15">
    <source>
        <dbReference type="PROSITE" id="PS50011"/>
    </source>
</evidence>
<dbReference type="InterPro" id="IPR001772">
    <property type="entry name" value="KA1_dom"/>
</dbReference>
<evidence type="ECO:0000256" key="8">
    <source>
        <dbReference type="ARBA" id="ARBA00022741"/>
    </source>
</evidence>
<feature type="region of interest" description="Disordered" evidence="14">
    <location>
        <begin position="943"/>
        <end position="1001"/>
    </location>
</feature>
<comment type="catalytic activity">
    <reaction evidence="12">
        <text>L-seryl-[protein] + ATP = O-phospho-L-seryl-[protein] + ADP + H(+)</text>
        <dbReference type="Rhea" id="RHEA:17989"/>
        <dbReference type="Rhea" id="RHEA-COMP:9863"/>
        <dbReference type="Rhea" id="RHEA-COMP:11604"/>
        <dbReference type="ChEBI" id="CHEBI:15378"/>
        <dbReference type="ChEBI" id="CHEBI:29999"/>
        <dbReference type="ChEBI" id="CHEBI:30616"/>
        <dbReference type="ChEBI" id="CHEBI:83421"/>
        <dbReference type="ChEBI" id="CHEBI:456216"/>
        <dbReference type="EC" id="2.7.11.1"/>
    </reaction>
</comment>
<feature type="region of interest" description="Disordered" evidence="14">
    <location>
        <begin position="587"/>
        <end position="883"/>
    </location>
</feature>
<evidence type="ECO:0000256" key="5">
    <source>
        <dbReference type="ARBA" id="ARBA00022527"/>
    </source>
</evidence>
<name>A0A166PNA2_9EURO</name>
<evidence type="ECO:0000256" key="2">
    <source>
        <dbReference type="ARBA" id="ARBA00010791"/>
    </source>
</evidence>
<evidence type="ECO:0000313" key="18">
    <source>
        <dbReference type="Proteomes" id="UP000242877"/>
    </source>
</evidence>
<evidence type="ECO:0000256" key="1">
    <source>
        <dbReference type="ARBA" id="ARBA00004496"/>
    </source>
</evidence>
<dbReference type="CDD" id="cd14077">
    <property type="entry name" value="STKc_Kin1_2"/>
    <property type="match status" value="1"/>
</dbReference>
<dbReference type="PANTHER" id="PTHR24346:SF82">
    <property type="entry name" value="KP78A-RELATED"/>
    <property type="match status" value="1"/>
</dbReference>
<dbReference type="GO" id="GO:0071944">
    <property type="term" value="C:cell periphery"/>
    <property type="evidence" value="ECO:0007669"/>
    <property type="project" value="UniProtKB-ARBA"/>
</dbReference>
<dbReference type="AlphaFoldDB" id="A0A166PNA2"/>
<keyword evidence="9 17" id="KW-0418">Kinase</keyword>
<evidence type="ECO:0000256" key="10">
    <source>
        <dbReference type="ARBA" id="ARBA00022840"/>
    </source>
</evidence>
<dbReference type="VEuPathDB" id="FungiDB:AAP_00241"/>
<evidence type="ECO:0000256" key="13">
    <source>
        <dbReference type="PROSITE-ProRule" id="PRU10141"/>
    </source>
</evidence>
<proteinExistence type="inferred from homology"/>
<keyword evidence="5" id="KW-0723">Serine/threonine-protein kinase</keyword>
<feature type="compositionally biased region" description="Basic and acidic residues" evidence="14">
    <location>
        <begin position="976"/>
        <end position="989"/>
    </location>
</feature>
<gene>
    <name evidence="17" type="ORF">AAP_00241</name>
</gene>
<dbReference type="EMBL" id="AZGZ01000001">
    <property type="protein sequence ID" value="KZZ97980.1"/>
    <property type="molecule type" value="Genomic_DNA"/>
</dbReference>
<dbReference type="PROSITE" id="PS50032">
    <property type="entry name" value="KA1"/>
    <property type="match status" value="1"/>
</dbReference>
<dbReference type="Proteomes" id="UP000242877">
    <property type="component" value="Unassembled WGS sequence"/>
</dbReference>
<dbReference type="InterPro" id="IPR011009">
    <property type="entry name" value="Kinase-like_dom_sf"/>
</dbReference>
<comment type="catalytic activity">
    <reaction evidence="11">
        <text>L-threonyl-[protein] + ATP = O-phospho-L-threonyl-[protein] + ADP + H(+)</text>
        <dbReference type="Rhea" id="RHEA:46608"/>
        <dbReference type="Rhea" id="RHEA-COMP:11060"/>
        <dbReference type="Rhea" id="RHEA-COMP:11605"/>
        <dbReference type="ChEBI" id="CHEBI:15378"/>
        <dbReference type="ChEBI" id="CHEBI:30013"/>
        <dbReference type="ChEBI" id="CHEBI:30616"/>
        <dbReference type="ChEBI" id="CHEBI:61977"/>
        <dbReference type="ChEBI" id="CHEBI:456216"/>
        <dbReference type="EC" id="2.7.11.1"/>
    </reaction>
</comment>
<feature type="region of interest" description="Disordered" evidence="14">
    <location>
        <begin position="490"/>
        <end position="575"/>
    </location>
</feature>
<feature type="compositionally biased region" description="Polar residues" evidence="14">
    <location>
        <begin position="656"/>
        <end position="666"/>
    </location>
</feature>
<dbReference type="PROSITE" id="PS00108">
    <property type="entry name" value="PROTEIN_KINASE_ST"/>
    <property type="match status" value="1"/>
</dbReference>
<dbReference type="Gene3D" id="1.10.510.10">
    <property type="entry name" value="Transferase(Phosphotransferase) domain 1"/>
    <property type="match status" value="1"/>
</dbReference>
<feature type="compositionally biased region" description="Polar residues" evidence="14">
    <location>
        <begin position="746"/>
        <end position="755"/>
    </location>
</feature>
<evidence type="ECO:0000313" key="17">
    <source>
        <dbReference type="EMBL" id="KZZ97980.1"/>
    </source>
</evidence>
<evidence type="ECO:0000256" key="9">
    <source>
        <dbReference type="ARBA" id="ARBA00022777"/>
    </source>
</evidence>
<feature type="compositionally biased region" description="Low complexity" evidence="14">
    <location>
        <begin position="638"/>
        <end position="650"/>
    </location>
</feature>
<keyword evidence="7" id="KW-0808">Transferase</keyword>
<keyword evidence="6" id="KW-0597">Phosphoprotein</keyword>
<feature type="compositionally biased region" description="Polar residues" evidence="14">
    <location>
        <begin position="767"/>
        <end position="792"/>
    </location>
</feature>
<feature type="region of interest" description="Disordered" evidence="14">
    <location>
        <begin position="1"/>
        <end position="64"/>
    </location>
</feature>
<feature type="binding site" evidence="13">
    <location>
        <position position="109"/>
    </location>
    <ligand>
        <name>ATP</name>
        <dbReference type="ChEBI" id="CHEBI:30616"/>
    </ligand>
</feature>
<evidence type="ECO:0000256" key="11">
    <source>
        <dbReference type="ARBA" id="ARBA00047899"/>
    </source>
</evidence>
<evidence type="ECO:0000256" key="4">
    <source>
        <dbReference type="ARBA" id="ARBA00022490"/>
    </source>
</evidence>
<evidence type="ECO:0000256" key="14">
    <source>
        <dbReference type="SAM" id="MobiDB-lite"/>
    </source>
</evidence>
<evidence type="ECO:0000259" key="16">
    <source>
        <dbReference type="PROSITE" id="PS50032"/>
    </source>
</evidence>
<feature type="domain" description="KA1" evidence="16">
    <location>
        <begin position="1040"/>
        <end position="1089"/>
    </location>
</feature>
<evidence type="ECO:0000256" key="6">
    <source>
        <dbReference type="ARBA" id="ARBA00022553"/>
    </source>
</evidence>
<reference evidence="17 18" key="1">
    <citation type="journal article" date="2016" name="Genome Biol. Evol.">
        <title>Divergent and convergent evolution of fungal pathogenicity.</title>
        <authorList>
            <person name="Shang Y."/>
            <person name="Xiao G."/>
            <person name="Zheng P."/>
            <person name="Cen K."/>
            <person name="Zhan S."/>
            <person name="Wang C."/>
        </authorList>
    </citation>
    <scope>NUCLEOTIDE SEQUENCE [LARGE SCALE GENOMIC DNA]</scope>
    <source>
        <strain evidence="17 18">ARSEF 7405</strain>
    </source>
</reference>
<evidence type="ECO:0000256" key="12">
    <source>
        <dbReference type="ARBA" id="ARBA00048679"/>
    </source>
</evidence>
<dbReference type="GO" id="GO:0000226">
    <property type="term" value="P:microtubule cytoskeleton organization"/>
    <property type="evidence" value="ECO:0007669"/>
    <property type="project" value="TreeGrafter"/>
</dbReference>
<dbReference type="InterPro" id="IPR028375">
    <property type="entry name" value="KA1/Ssp2_C"/>
</dbReference>
<keyword evidence="10 13" id="KW-0067">ATP-binding</keyword>
<keyword evidence="18" id="KW-1185">Reference proteome</keyword>
<dbReference type="Gene3D" id="3.30.310.80">
    <property type="entry name" value="Kinase associated domain 1, KA1"/>
    <property type="match status" value="1"/>
</dbReference>
<dbReference type="FunFam" id="1.10.510.10:FF:000333">
    <property type="entry name" value="Non-specific serine/threonine protein kinase"/>
    <property type="match status" value="1"/>
</dbReference>
<protein>
    <recommendedName>
        <fullName evidence="3">non-specific serine/threonine protein kinase</fullName>
        <ecNumber evidence="3">2.7.11.1</ecNumber>
    </recommendedName>
</protein>
<dbReference type="PANTHER" id="PTHR24346">
    <property type="entry name" value="MAP/MICROTUBULE AFFINITY-REGULATING KINASE"/>
    <property type="match status" value="1"/>
</dbReference>
<evidence type="ECO:0000256" key="7">
    <source>
        <dbReference type="ARBA" id="ARBA00022679"/>
    </source>
</evidence>
<feature type="compositionally biased region" description="Polar residues" evidence="14">
    <location>
        <begin position="870"/>
        <end position="882"/>
    </location>
</feature>
<feature type="compositionally biased region" description="Low complexity" evidence="14">
    <location>
        <begin position="31"/>
        <end position="53"/>
    </location>
</feature>
<comment type="subcellular location">
    <subcellularLocation>
        <location evidence="1">Cytoplasm</location>
    </subcellularLocation>
</comment>
<dbReference type="EC" id="2.7.11.1" evidence="3"/>
<comment type="caution">
    <text evidence="17">The sequence shown here is derived from an EMBL/GenBank/DDBJ whole genome shotgun (WGS) entry which is preliminary data.</text>
</comment>
<dbReference type="GO" id="GO:0106310">
    <property type="term" value="F:protein serine kinase activity"/>
    <property type="evidence" value="ECO:0007669"/>
    <property type="project" value="RHEA"/>
</dbReference>
<organism evidence="17 18">
    <name type="scientific">Ascosphaera apis ARSEF 7405</name>
    <dbReference type="NCBI Taxonomy" id="392613"/>
    <lineage>
        <taxon>Eukaryota</taxon>
        <taxon>Fungi</taxon>
        <taxon>Dikarya</taxon>
        <taxon>Ascomycota</taxon>
        <taxon>Pezizomycotina</taxon>
        <taxon>Eurotiomycetes</taxon>
        <taxon>Eurotiomycetidae</taxon>
        <taxon>Onygenales</taxon>
        <taxon>Ascosphaeraceae</taxon>
        <taxon>Ascosphaera</taxon>
    </lineage>
</organism>
<feature type="compositionally biased region" description="Basic residues" evidence="14">
    <location>
        <begin position="675"/>
        <end position="686"/>
    </location>
</feature>
<dbReference type="SUPFAM" id="SSF56112">
    <property type="entry name" value="Protein kinase-like (PK-like)"/>
    <property type="match status" value="1"/>
</dbReference>